<dbReference type="AlphaFoldDB" id="A0A2P5Y4W2"/>
<accession>A0A2P5Y4W2</accession>
<gene>
    <name evidence="1" type="ORF">GOBAR_AA10055</name>
</gene>
<sequence>MQGAYRREVLKELTSCNMPRALVEMTLNHLWSCNDCIRNIWGLQPFVRPYTSDAPNCTCNILKLPAASSSDRLEEAAIAMRASNHLYICMQLKAIKIVANSRGSKPFSILRRLQRRTLEAFEGNWNLLRLVSS</sequence>
<evidence type="ECO:0000313" key="2">
    <source>
        <dbReference type="Proteomes" id="UP000239757"/>
    </source>
</evidence>
<protein>
    <submittedName>
        <fullName evidence="1">Uncharacterized protein</fullName>
    </submittedName>
</protein>
<dbReference type="Proteomes" id="UP000239757">
    <property type="component" value="Unassembled WGS sequence"/>
</dbReference>
<name>A0A2P5Y4W2_GOSBA</name>
<dbReference type="EMBL" id="KZ663705">
    <property type="protein sequence ID" value="PPS10607.1"/>
    <property type="molecule type" value="Genomic_DNA"/>
</dbReference>
<evidence type="ECO:0000313" key="1">
    <source>
        <dbReference type="EMBL" id="PPS10607.1"/>
    </source>
</evidence>
<organism evidence="1 2">
    <name type="scientific">Gossypium barbadense</name>
    <name type="common">Sea Island cotton</name>
    <name type="synonym">Hibiscus barbadensis</name>
    <dbReference type="NCBI Taxonomy" id="3634"/>
    <lineage>
        <taxon>Eukaryota</taxon>
        <taxon>Viridiplantae</taxon>
        <taxon>Streptophyta</taxon>
        <taxon>Embryophyta</taxon>
        <taxon>Tracheophyta</taxon>
        <taxon>Spermatophyta</taxon>
        <taxon>Magnoliopsida</taxon>
        <taxon>eudicotyledons</taxon>
        <taxon>Gunneridae</taxon>
        <taxon>Pentapetalae</taxon>
        <taxon>rosids</taxon>
        <taxon>malvids</taxon>
        <taxon>Malvales</taxon>
        <taxon>Malvaceae</taxon>
        <taxon>Malvoideae</taxon>
        <taxon>Gossypium</taxon>
    </lineage>
</organism>
<proteinExistence type="predicted"/>
<reference evidence="1 2" key="1">
    <citation type="submission" date="2015-01" db="EMBL/GenBank/DDBJ databases">
        <title>Genome of allotetraploid Gossypium barbadense reveals genomic plasticity and fiber elongation in cotton evolution.</title>
        <authorList>
            <person name="Chen X."/>
            <person name="Liu X."/>
            <person name="Zhao B."/>
            <person name="Zheng H."/>
            <person name="Hu Y."/>
            <person name="Lu G."/>
            <person name="Yang C."/>
            <person name="Chen J."/>
            <person name="Shan C."/>
            <person name="Zhang L."/>
            <person name="Zhou Y."/>
            <person name="Wang L."/>
            <person name="Guo W."/>
            <person name="Bai Y."/>
            <person name="Ruan J."/>
            <person name="Shangguan X."/>
            <person name="Mao Y."/>
            <person name="Jiang J."/>
            <person name="Zhu Y."/>
            <person name="Lei J."/>
            <person name="Kang H."/>
            <person name="Chen S."/>
            <person name="He X."/>
            <person name="Wang R."/>
            <person name="Wang Y."/>
            <person name="Chen J."/>
            <person name="Wang L."/>
            <person name="Yu S."/>
            <person name="Wang B."/>
            <person name="Wei J."/>
            <person name="Song S."/>
            <person name="Lu X."/>
            <person name="Gao Z."/>
            <person name="Gu W."/>
            <person name="Deng X."/>
            <person name="Ma D."/>
            <person name="Wang S."/>
            <person name="Liang W."/>
            <person name="Fang L."/>
            <person name="Cai C."/>
            <person name="Zhu X."/>
            <person name="Zhou B."/>
            <person name="Zhang Y."/>
            <person name="Chen Z."/>
            <person name="Xu S."/>
            <person name="Zhu R."/>
            <person name="Wang S."/>
            <person name="Zhang T."/>
            <person name="Zhao G."/>
        </authorList>
    </citation>
    <scope>NUCLEOTIDE SEQUENCE [LARGE SCALE GENOMIC DNA]</scope>
    <source>
        <strain evidence="2">cv. Xinhai21</strain>
        <tissue evidence="1">Leaf</tissue>
    </source>
</reference>